<sequence>MERLYIHLKQASLSPIGDRKPSTKRDFRASFIKRCKNQDVNEKLHLIRTLNSTLKAKEADLLTIEQVLSDPDLTSPRFREWKDANTPLLQEICLKHVHQVAAQVEPSAAAANAIAVSFVETSL</sequence>
<dbReference type="PaxDb" id="8022-A0A060W1D6"/>
<proteinExistence type="predicted"/>
<protein>
    <submittedName>
        <fullName evidence="1">Uncharacterized protein</fullName>
    </submittedName>
</protein>
<evidence type="ECO:0000313" key="1">
    <source>
        <dbReference type="EMBL" id="CDQ58380.1"/>
    </source>
</evidence>
<gene>
    <name evidence="1" type="ORF">GSONMT00077621001</name>
</gene>
<accession>A0A060W1D6</accession>
<reference evidence="1 2" key="1">
    <citation type="journal article" date="2014" name="Nat. Commun.">
        <title>The rainbow trout genome provides novel insights into evolution after whole-genome duplication in vertebrates.</title>
        <authorList>
            <person name="Berthelot C."/>
            <person name="Brunet F."/>
            <person name="Chalopin D."/>
            <person name="Juanchich A."/>
            <person name="Bernard M."/>
            <person name="Noel B."/>
            <person name="Bento P."/>
            <person name="Da Silva C."/>
            <person name="Labadie K."/>
            <person name="Alberti A."/>
            <person name="Aury J.M."/>
            <person name="Louis A."/>
            <person name="Dehais P."/>
            <person name="Bardou P."/>
            <person name="Montfort J."/>
            <person name="Klopp C."/>
            <person name="Cabau C."/>
            <person name="Gaspin C."/>
            <person name="Thorgaard G.H."/>
            <person name="Boussaha M."/>
            <person name="Quillet E."/>
            <person name="Guyomard R."/>
            <person name="Galiana D."/>
            <person name="Bobe J."/>
            <person name="Volff J.N."/>
            <person name="Genet C."/>
            <person name="Wincker P."/>
            <person name="Jaillon O."/>
            <person name="Roest Crollius H."/>
            <person name="Guiguen Y."/>
        </authorList>
    </citation>
    <scope>NUCLEOTIDE SEQUENCE [LARGE SCALE GENOMIC DNA]</scope>
</reference>
<organism evidence="1 2">
    <name type="scientific">Oncorhynchus mykiss</name>
    <name type="common">Rainbow trout</name>
    <name type="synonym">Salmo gairdneri</name>
    <dbReference type="NCBI Taxonomy" id="8022"/>
    <lineage>
        <taxon>Eukaryota</taxon>
        <taxon>Metazoa</taxon>
        <taxon>Chordata</taxon>
        <taxon>Craniata</taxon>
        <taxon>Vertebrata</taxon>
        <taxon>Euteleostomi</taxon>
        <taxon>Actinopterygii</taxon>
        <taxon>Neopterygii</taxon>
        <taxon>Teleostei</taxon>
        <taxon>Protacanthopterygii</taxon>
        <taxon>Salmoniformes</taxon>
        <taxon>Salmonidae</taxon>
        <taxon>Salmoninae</taxon>
        <taxon>Oncorhynchus</taxon>
    </lineage>
</organism>
<dbReference type="Proteomes" id="UP000193380">
    <property type="component" value="Chromosome 2"/>
</dbReference>
<dbReference type="STRING" id="8022.A0A060W1D6"/>
<dbReference type="PANTHER" id="PTHR12844">
    <property type="entry name" value="CONNECTOR ENCHANCER OF KINASE SUPPRESSOR OF RAS"/>
    <property type="match status" value="1"/>
</dbReference>
<name>A0A060W1D6_ONCMY</name>
<dbReference type="InterPro" id="IPR051566">
    <property type="entry name" value="CNKSR"/>
</dbReference>
<dbReference type="AlphaFoldDB" id="A0A060W1D6"/>
<evidence type="ECO:0000313" key="2">
    <source>
        <dbReference type="Proteomes" id="UP000193380"/>
    </source>
</evidence>
<dbReference type="EMBL" id="FR904303">
    <property type="protein sequence ID" value="CDQ58380.1"/>
    <property type="molecule type" value="Genomic_DNA"/>
</dbReference>
<dbReference type="PANTHER" id="PTHR12844:SF17">
    <property type="entry name" value="CONNECTOR ENHANCER OF KINASE SUPPRESSOR OF RAS 3"/>
    <property type="match status" value="1"/>
</dbReference>